<dbReference type="RefSeq" id="WP_176255497.1">
    <property type="nucleotide sequence ID" value="NZ_BAABXL010000001.1"/>
</dbReference>
<comment type="subcellular location">
    <subcellularLocation>
        <location evidence="1 7">Cell membrane</location>
        <topology evidence="1 7">Multi-pass membrane protein</topology>
    </subcellularLocation>
</comment>
<dbReference type="PROSITE" id="PS50928">
    <property type="entry name" value="ABC_TM1"/>
    <property type="match status" value="1"/>
</dbReference>
<protein>
    <submittedName>
        <fullName evidence="9">Sugar ABC transporter permease</fullName>
    </submittedName>
</protein>
<feature type="transmembrane region" description="Helical" evidence="7">
    <location>
        <begin position="77"/>
        <end position="99"/>
    </location>
</feature>
<proteinExistence type="inferred from homology"/>
<dbReference type="EMBL" id="BAABXL010000001">
    <property type="protein sequence ID" value="GAA6270190.1"/>
    <property type="molecule type" value="Genomic_DNA"/>
</dbReference>
<keyword evidence="10" id="KW-1185">Reference proteome</keyword>
<feature type="transmembrane region" description="Helical" evidence="7">
    <location>
        <begin position="20"/>
        <end position="45"/>
    </location>
</feature>
<dbReference type="InterPro" id="IPR051393">
    <property type="entry name" value="ABC_transporter_permease"/>
</dbReference>
<evidence type="ECO:0000256" key="2">
    <source>
        <dbReference type="ARBA" id="ARBA00022448"/>
    </source>
</evidence>
<evidence type="ECO:0000256" key="6">
    <source>
        <dbReference type="ARBA" id="ARBA00023136"/>
    </source>
</evidence>
<evidence type="ECO:0000313" key="9">
    <source>
        <dbReference type="EMBL" id="GAA6270190.1"/>
    </source>
</evidence>
<evidence type="ECO:0000259" key="8">
    <source>
        <dbReference type="PROSITE" id="PS50928"/>
    </source>
</evidence>
<keyword evidence="4 7" id="KW-0812">Transmembrane</keyword>
<comment type="similarity">
    <text evidence="7">Belongs to the binding-protein-dependent transport system permease family.</text>
</comment>
<dbReference type="Proteomes" id="UP001600894">
    <property type="component" value="Unassembled WGS sequence"/>
</dbReference>
<sequence length="298" mass="33834">MKSRKINKIRMRETLVSYAFLLPAMLFFIIFVLVPMGMGVVTSFFRYNMKGMTFTGLSNYTTMFADPVWQKSLVNTLLLVVGSVPITVLFALFVAAMTYEKNPVTRSFFRCVFFLPVVTGTVAVTVVWKWIYDPLNGILNWLLKSMDVIDKNIMWTGDKKFALWAILIILITTSVGQPIILYIASLGNVPKDYVEAAQVDGANDFQVFWKIKWPSLLPTTLYIVVITTINSFQCFSLIQLLTSGGPNYRTTTIMYYLYETAFKKFEYGYANAMGVILALIIGFISFVQFKALGSDVEY</sequence>
<keyword evidence="3" id="KW-1003">Cell membrane</keyword>
<comment type="caution">
    <text evidence="9">The sequence shown here is derived from an EMBL/GenBank/DDBJ whole genome shotgun (WGS) entry which is preliminary data.</text>
</comment>
<reference evidence="9 10" key="1">
    <citation type="submission" date="2024-04" db="EMBL/GenBank/DDBJ databases">
        <title>Defined microbial consortia suppress multidrug-resistant proinflammatory Enterobacteriaceae via ecological control.</title>
        <authorList>
            <person name="Furuichi M."/>
            <person name="Kawaguchi T."/>
            <person name="Pust M."/>
            <person name="Yasuma K."/>
            <person name="Plichta D."/>
            <person name="Hasegawa N."/>
            <person name="Ohya T."/>
            <person name="Bhattarai S."/>
            <person name="Sasajima S."/>
            <person name="Aoto Y."/>
            <person name="Tuganbaev T."/>
            <person name="Yaginuma M."/>
            <person name="Ueda M."/>
            <person name="Okahashi N."/>
            <person name="Amafuji K."/>
            <person name="Kiridooshi Y."/>
            <person name="Sugita K."/>
            <person name="Strazar M."/>
            <person name="Skelly A."/>
            <person name="Suda W."/>
            <person name="Hattori M."/>
            <person name="Nakamoto N."/>
            <person name="Caballero S."/>
            <person name="Norman J."/>
            <person name="Olle B."/>
            <person name="Tanoue T."/>
            <person name="Arita M."/>
            <person name="Bucci V."/>
            <person name="Atarashi K."/>
            <person name="Xavier R."/>
            <person name="Honda K."/>
        </authorList>
    </citation>
    <scope>NUCLEOTIDE SEQUENCE [LARGE SCALE GENOMIC DNA]</scope>
    <source>
        <strain evidence="10">f13</strain>
    </source>
</reference>
<evidence type="ECO:0000256" key="7">
    <source>
        <dbReference type="RuleBase" id="RU363032"/>
    </source>
</evidence>
<dbReference type="Gene3D" id="1.10.3720.10">
    <property type="entry name" value="MetI-like"/>
    <property type="match status" value="1"/>
</dbReference>
<dbReference type="CDD" id="cd06261">
    <property type="entry name" value="TM_PBP2"/>
    <property type="match status" value="1"/>
</dbReference>
<dbReference type="InterPro" id="IPR035906">
    <property type="entry name" value="MetI-like_sf"/>
</dbReference>
<organism evidence="9 10">
    <name type="scientific">Enterocloster alcoholdehydrogenati</name>
    <dbReference type="NCBI Taxonomy" id="2547410"/>
    <lineage>
        <taxon>Bacteria</taxon>
        <taxon>Bacillati</taxon>
        <taxon>Bacillota</taxon>
        <taxon>Clostridia</taxon>
        <taxon>Lachnospirales</taxon>
        <taxon>Lachnospiraceae</taxon>
        <taxon>Enterocloster</taxon>
    </lineage>
</organism>
<evidence type="ECO:0000256" key="4">
    <source>
        <dbReference type="ARBA" id="ARBA00022692"/>
    </source>
</evidence>
<dbReference type="PANTHER" id="PTHR30193">
    <property type="entry name" value="ABC TRANSPORTER PERMEASE PROTEIN"/>
    <property type="match status" value="1"/>
</dbReference>
<evidence type="ECO:0000313" key="10">
    <source>
        <dbReference type="Proteomes" id="UP001600894"/>
    </source>
</evidence>
<accession>A0ABQ0B1N2</accession>
<feature type="domain" description="ABC transmembrane type-1" evidence="8">
    <location>
        <begin position="73"/>
        <end position="288"/>
    </location>
</feature>
<dbReference type="InterPro" id="IPR000515">
    <property type="entry name" value="MetI-like"/>
</dbReference>
<name>A0ABQ0B1N2_9FIRM</name>
<dbReference type="Pfam" id="PF00528">
    <property type="entry name" value="BPD_transp_1"/>
    <property type="match status" value="1"/>
</dbReference>
<evidence type="ECO:0000256" key="1">
    <source>
        <dbReference type="ARBA" id="ARBA00004651"/>
    </source>
</evidence>
<dbReference type="SUPFAM" id="SSF161098">
    <property type="entry name" value="MetI-like"/>
    <property type="match status" value="1"/>
</dbReference>
<feature type="transmembrane region" description="Helical" evidence="7">
    <location>
        <begin position="267"/>
        <end position="289"/>
    </location>
</feature>
<feature type="transmembrane region" description="Helical" evidence="7">
    <location>
        <begin position="161"/>
        <end position="184"/>
    </location>
</feature>
<feature type="transmembrane region" description="Helical" evidence="7">
    <location>
        <begin position="111"/>
        <end position="131"/>
    </location>
</feature>
<evidence type="ECO:0000256" key="5">
    <source>
        <dbReference type="ARBA" id="ARBA00022989"/>
    </source>
</evidence>
<keyword evidence="5 7" id="KW-1133">Transmembrane helix</keyword>
<evidence type="ECO:0000256" key="3">
    <source>
        <dbReference type="ARBA" id="ARBA00022475"/>
    </source>
</evidence>
<keyword evidence="6 7" id="KW-0472">Membrane</keyword>
<gene>
    <name evidence="9" type="ORF">F130042H8_32500</name>
</gene>
<keyword evidence="2 7" id="KW-0813">Transport</keyword>
<dbReference type="PANTHER" id="PTHR30193:SF37">
    <property type="entry name" value="INNER MEMBRANE ABC TRANSPORTER PERMEASE PROTEIN YCJO"/>
    <property type="match status" value="1"/>
</dbReference>